<dbReference type="Proteomes" id="UP001483337">
    <property type="component" value="Chromosome"/>
</dbReference>
<keyword evidence="3" id="KW-1185">Reference proteome</keyword>
<gene>
    <name evidence="2" type="ORF">WJM97_12840</name>
</gene>
<feature type="transmembrane region" description="Helical" evidence="1">
    <location>
        <begin position="116"/>
        <end position="137"/>
    </location>
</feature>
<evidence type="ECO:0000313" key="3">
    <source>
        <dbReference type="Proteomes" id="UP001483337"/>
    </source>
</evidence>
<proteinExistence type="predicted"/>
<accession>A0ABZ2UMC8</accession>
<sequence length="154" mass="17257">MKLMQERLESLKAGIIGSFAVAFSFLLTTVINELLLNQYFDILNINQFQLINLVINLEFLLSAGIAGFSGFLFGVTYRYIIRADKNSHLKSGAVFAFGLVRGLSQIELGWNINNSILPFVILAAESIFWFALARIILDFAIFQGLLKPFLSTEN</sequence>
<dbReference type="PANTHER" id="PTHR36383">
    <property type="entry name" value="OS09G0529350 PROTEIN"/>
    <property type="match status" value="1"/>
</dbReference>
<evidence type="ECO:0000313" key="2">
    <source>
        <dbReference type="EMBL" id="WZB86291.1"/>
    </source>
</evidence>
<protein>
    <submittedName>
        <fullName evidence="2">Uncharacterized protein</fullName>
    </submittedName>
</protein>
<organism evidence="2 3">
    <name type="scientific">Okeanomitos corallinicola TIOX110</name>
    <dbReference type="NCBI Taxonomy" id="3133117"/>
    <lineage>
        <taxon>Bacteria</taxon>
        <taxon>Bacillati</taxon>
        <taxon>Cyanobacteriota</taxon>
        <taxon>Cyanophyceae</taxon>
        <taxon>Nostocales</taxon>
        <taxon>Aphanizomenonaceae</taxon>
        <taxon>Okeanomitos</taxon>
    </lineage>
</organism>
<feature type="transmembrane region" description="Helical" evidence="1">
    <location>
        <begin position="59"/>
        <end position="80"/>
    </location>
</feature>
<name>A0ABZ2UMC8_9CYAN</name>
<keyword evidence="1" id="KW-1133">Transmembrane helix</keyword>
<feature type="transmembrane region" description="Helical" evidence="1">
    <location>
        <begin position="12"/>
        <end position="31"/>
    </location>
</feature>
<dbReference type="RefSeq" id="WP_353929206.1">
    <property type="nucleotide sequence ID" value="NZ_CP150886.1"/>
</dbReference>
<keyword evidence="1" id="KW-0812">Transmembrane</keyword>
<keyword evidence="1" id="KW-0472">Membrane</keyword>
<dbReference type="EMBL" id="CP150886">
    <property type="protein sequence ID" value="WZB86291.1"/>
    <property type="molecule type" value="Genomic_DNA"/>
</dbReference>
<dbReference type="PANTHER" id="PTHR36383:SF1">
    <property type="entry name" value="PROTEIN, PUTATIVE-RELATED"/>
    <property type="match status" value="1"/>
</dbReference>
<evidence type="ECO:0000256" key="1">
    <source>
        <dbReference type="SAM" id="Phobius"/>
    </source>
</evidence>
<reference evidence="2 3" key="1">
    <citation type="submission" date="2024-04" db="EMBL/GenBank/DDBJ databases">
        <title>Okeanomitos corallinicola gen. &amp; sp. nov. (Nostocales, Cyanobacteria), a new toxic marine heterocyst-forming cyanobacterium from a coral reef.</title>
        <authorList>
            <person name="Li H."/>
            <person name="Li R."/>
            <person name="Kang J."/>
            <person name="Hii K.S."/>
            <person name="Mohamed H.F."/>
            <person name="Xu X."/>
            <person name="Luo Z."/>
        </authorList>
    </citation>
    <scope>NUCLEOTIDE SEQUENCE [LARGE SCALE GENOMIC DNA]</scope>
    <source>
        <strain evidence="2 3">TIOX110</strain>
    </source>
</reference>